<dbReference type="EMBL" id="JBFWIC010000018">
    <property type="protein sequence ID" value="MEZ0475592.1"/>
    <property type="molecule type" value="Genomic_DNA"/>
</dbReference>
<comment type="caution">
    <text evidence="2">The sequence shown here is derived from an EMBL/GenBank/DDBJ whole genome shotgun (WGS) entry which is preliminary data.</text>
</comment>
<organism evidence="2 3">
    <name type="scientific">Luteimonas salinilitoris</name>
    <dbReference type="NCBI Taxonomy" id="3237697"/>
    <lineage>
        <taxon>Bacteria</taxon>
        <taxon>Pseudomonadati</taxon>
        <taxon>Pseudomonadota</taxon>
        <taxon>Gammaproteobacteria</taxon>
        <taxon>Lysobacterales</taxon>
        <taxon>Lysobacteraceae</taxon>
        <taxon>Luteimonas</taxon>
    </lineage>
</organism>
<accession>A0ABV4HV75</accession>
<name>A0ABV4HV75_9GAMM</name>
<evidence type="ECO:0000313" key="3">
    <source>
        <dbReference type="Proteomes" id="UP001566331"/>
    </source>
</evidence>
<protein>
    <submittedName>
        <fullName evidence="2">Uncharacterized protein</fullName>
    </submittedName>
</protein>
<reference evidence="2 3" key="1">
    <citation type="submission" date="2024-07" db="EMBL/GenBank/DDBJ databases">
        <title>Luteimonas salilacus sp. nov., isolated from the shore soil of Salt Lake in Tibet of China.</title>
        <authorList>
            <person name="Zhang X."/>
            <person name="Li A."/>
        </authorList>
    </citation>
    <scope>NUCLEOTIDE SEQUENCE [LARGE SCALE GENOMIC DNA]</scope>
    <source>
        <strain evidence="2 3">B3-2-R+30</strain>
    </source>
</reference>
<dbReference type="Proteomes" id="UP001566331">
    <property type="component" value="Unassembled WGS sequence"/>
</dbReference>
<dbReference type="RefSeq" id="WP_370563799.1">
    <property type="nucleotide sequence ID" value="NZ_JBFWIB010000005.1"/>
</dbReference>
<sequence>MNANNAFPFHLNWNPQQIADAVPLRLFEVDLFAVDRGRATSANAESPPRGKRRTAGYLPTPGLPTQFRVHG</sequence>
<proteinExistence type="predicted"/>
<evidence type="ECO:0000256" key="1">
    <source>
        <dbReference type="SAM" id="MobiDB-lite"/>
    </source>
</evidence>
<feature type="region of interest" description="Disordered" evidence="1">
    <location>
        <begin position="39"/>
        <end position="71"/>
    </location>
</feature>
<gene>
    <name evidence="2" type="ORF">AB6713_13365</name>
</gene>
<evidence type="ECO:0000313" key="2">
    <source>
        <dbReference type="EMBL" id="MEZ0475592.1"/>
    </source>
</evidence>
<keyword evidence="3" id="KW-1185">Reference proteome</keyword>